<evidence type="ECO:0000256" key="1">
    <source>
        <dbReference type="ARBA" id="ARBA00001961"/>
    </source>
</evidence>
<dbReference type="SMART" id="SM00702">
    <property type="entry name" value="P4Hc"/>
    <property type="match status" value="1"/>
</dbReference>
<dbReference type="Proteomes" id="UP000214646">
    <property type="component" value="Unassembled WGS sequence"/>
</dbReference>
<protein>
    <submittedName>
        <fullName evidence="8">WD-repeat protein</fullName>
    </submittedName>
</protein>
<dbReference type="InterPro" id="IPR044862">
    <property type="entry name" value="Pro_4_hyd_alph_FE2OG_OXY"/>
</dbReference>
<feature type="domain" description="Fe2OG dioxygenase" evidence="7">
    <location>
        <begin position="89"/>
        <end position="192"/>
    </location>
</feature>
<keyword evidence="9" id="KW-1185">Reference proteome</keyword>
<keyword evidence="4" id="KW-0223">Dioxygenase</keyword>
<evidence type="ECO:0000256" key="3">
    <source>
        <dbReference type="ARBA" id="ARBA00022896"/>
    </source>
</evidence>
<evidence type="ECO:0000256" key="6">
    <source>
        <dbReference type="ARBA" id="ARBA00023004"/>
    </source>
</evidence>
<dbReference type="SUPFAM" id="SSF51197">
    <property type="entry name" value="Clavaminate synthase-like"/>
    <property type="match status" value="1"/>
</dbReference>
<keyword evidence="2" id="KW-0479">Metal-binding</keyword>
<accession>A0A225DJT2</accession>
<dbReference type="InterPro" id="IPR045054">
    <property type="entry name" value="P4HA-like"/>
</dbReference>
<dbReference type="AlphaFoldDB" id="A0A225DJT2"/>
<dbReference type="GO" id="GO:0004656">
    <property type="term" value="F:procollagen-proline 4-dioxygenase activity"/>
    <property type="evidence" value="ECO:0007669"/>
    <property type="project" value="TreeGrafter"/>
</dbReference>
<dbReference type="PANTHER" id="PTHR10869">
    <property type="entry name" value="PROLYL 4-HYDROXYLASE ALPHA SUBUNIT"/>
    <property type="match status" value="1"/>
</dbReference>
<evidence type="ECO:0000313" key="8">
    <source>
        <dbReference type="EMBL" id="OWK37696.1"/>
    </source>
</evidence>
<name>A0A225DJT2_9BACT</name>
<dbReference type="Pfam" id="PF13640">
    <property type="entry name" value="2OG-FeII_Oxy_3"/>
    <property type="match status" value="1"/>
</dbReference>
<evidence type="ECO:0000259" key="7">
    <source>
        <dbReference type="PROSITE" id="PS51471"/>
    </source>
</evidence>
<organism evidence="8 9">
    <name type="scientific">Fimbriiglobus ruber</name>
    <dbReference type="NCBI Taxonomy" id="1908690"/>
    <lineage>
        <taxon>Bacteria</taxon>
        <taxon>Pseudomonadati</taxon>
        <taxon>Planctomycetota</taxon>
        <taxon>Planctomycetia</taxon>
        <taxon>Gemmatales</taxon>
        <taxon>Gemmataceae</taxon>
        <taxon>Fimbriiglobus</taxon>
    </lineage>
</organism>
<dbReference type="EMBL" id="NIDE01000014">
    <property type="protein sequence ID" value="OWK37696.1"/>
    <property type="molecule type" value="Genomic_DNA"/>
</dbReference>
<dbReference type="PANTHER" id="PTHR10869:SF236">
    <property type="entry name" value="PROLYL 4-HYDROXYLASE ALPHA SUBUNIT DOMAIN-CONTAINING PROTEIN"/>
    <property type="match status" value="1"/>
</dbReference>
<comment type="caution">
    <text evidence="8">The sequence shown here is derived from an EMBL/GenBank/DDBJ whole genome shotgun (WGS) entry which is preliminary data.</text>
</comment>
<keyword evidence="3" id="KW-0847">Vitamin C</keyword>
<dbReference type="InterPro" id="IPR005123">
    <property type="entry name" value="Oxoglu/Fe-dep_dioxygenase_dom"/>
</dbReference>
<reference evidence="9" key="1">
    <citation type="submission" date="2017-06" db="EMBL/GenBank/DDBJ databases">
        <title>Genome analysis of Fimbriiglobus ruber SP5, the first member of the order Planctomycetales with confirmed chitinolytic capability.</title>
        <authorList>
            <person name="Ravin N.V."/>
            <person name="Rakitin A.L."/>
            <person name="Ivanova A.A."/>
            <person name="Beletsky A.V."/>
            <person name="Kulichevskaya I.S."/>
            <person name="Mardanov A.V."/>
            <person name="Dedysh S.N."/>
        </authorList>
    </citation>
    <scope>NUCLEOTIDE SEQUENCE [LARGE SCALE GENOMIC DNA]</scope>
    <source>
        <strain evidence="9">SP5</strain>
    </source>
</reference>
<dbReference type="PROSITE" id="PS51471">
    <property type="entry name" value="FE2OG_OXY"/>
    <property type="match status" value="1"/>
</dbReference>
<keyword evidence="5" id="KW-0560">Oxidoreductase</keyword>
<sequence length="198" mass="22723">MHKQELAGPDIFVVHDFLSRDECWQFVARSEAAGFGDAPINAGIAGAVVRKDVRNNERVMIDDWSLARDLWARAKAFVPPAFGRWHAVGLNERFRFYRYDPGQRFTWHFDGPFERDVGDRSRLTFMLYLNDDFEGGETQFNLSPHNTVRVDDPMLRVTPKSGQALVFQHAILHQGATVTKGRKYVLRTDVMYRFGGAE</sequence>
<evidence type="ECO:0000313" key="9">
    <source>
        <dbReference type="Proteomes" id="UP000214646"/>
    </source>
</evidence>
<dbReference type="Gene3D" id="2.60.120.620">
    <property type="entry name" value="q2cbj1_9rhob like domain"/>
    <property type="match status" value="1"/>
</dbReference>
<dbReference type="RefSeq" id="WP_238602849.1">
    <property type="nucleotide sequence ID" value="NZ_NIDE01000014.1"/>
</dbReference>
<proteinExistence type="predicted"/>
<dbReference type="InterPro" id="IPR006620">
    <property type="entry name" value="Pro_4_hyd_alph"/>
</dbReference>
<keyword evidence="6" id="KW-0408">Iron</keyword>
<gene>
    <name evidence="8" type="ORF">FRUB_06816</name>
</gene>
<comment type="cofactor">
    <cofactor evidence="1">
        <name>L-ascorbate</name>
        <dbReference type="ChEBI" id="CHEBI:38290"/>
    </cofactor>
</comment>
<evidence type="ECO:0000256" key="2">
    <source>
        <dbReference type="ARBA" id="ARBA00022723"/>
    </source>
</evidence>
<dbReference type="GO" id="GO:0031418">
    <property type="term" value="F:L-ascorbic acid binding"/>
    <property type="evidence" value="ECO:0007669"/>
    <property type="project" value="UniProtKB-KW"/>
</dbReference>
<dbReference type="GO" id="GO:0005506">
    <property type="term" value="F:iron ion binding"/>
    <property type="evidence" value="ECO:0007669"/>
    <property type="project" value="InterPro"/>
</dbReference>
<evidence type="ECO:0000256" key="5">
    <source>
        <dbReference type="ARBA" id="ARBA00023002"/>
    </source>
</evidence>
<evidence type="ECO:0000256" key="4">
    <source>
        <dbReference type="ARBA" id="ARBA00022964"/>
    </source>
</evidence>